<dbReference type="AlphaFoldDB" id="V4PD65"/>
<dbReference type="InterPro" id="IPR018640">
    <property type="entry name" value="DUF2063"/>
</dbReference>
<evidence type="ECO:0000313" key="2">
    <source>
        <dbReference type="EMBL" id="ESQ91882.1"/>
    </source>
</evidence>
<name>V4PD65_9CAUL</name>
<dbReference type="eggNOG" id="COG3219">
    <property type="taxonomic scope" value="Bacteria"/>
</dbReference>
<dbReference type="STRING" id="1121022.GCA_000376105_02574"/>
<protein>
    <recommendedName>
        <fullName evidence="1">Putative DNA-binding domain-containing protein</fullName>
    </recommendedName>
</protein>
<sequence>MTLAATQARFFKRILDDAPSPLTAGEAVYHFAYRSRLMEALRDTYGRVWSWLGDEAFDAAGLAHITTHPPTSWTLDAFGQGFDETLAALYPDDAEVPELAWLDWALRQAFSAADTPALDQNALAQADWSVARLSLASGFRHTPLFTNAASIWQALSRDEAPPPVQTLSGAAGLTVWRHGLEPVFRTLEADEYAAIVALQGGASFAGICADLERRHPEMETTLTASQWLGQWISGGLICGIY</sequence>
<proteinExistence type="predicted"/>
<evidence type="ECO:0000259" key="1">
    <source>
        <dbReference type="Pfam" id="PF09836"/>
    </source>
</evidence>
<organism evidence="2 3">
    <name type="scientific">Asticcacaulis benevestitus DSM 16100 = ATCC BAA-896</name>
    <dbReference type="NCBI Taxonomy" id="1121022"/>
    <lineage>
        <taxon>Bacteria</taxon>
        <taxon>Pseudomonadati</taxon>
        <taxon>Pseudomonadota</taxon>
        <taxon>Alphaproteobacteria</taxon>
        <taxon>Caulobacterales</taxon>
        <taxon>Caulobacteraceae</taxon>
        <taxon>Asticcacaulis</taxon>
    </lineage>
</organism>
<accession>V4PD65</accession>
<dbReference type="PATRIC" id="fig|1121022.4.peg.1943"/>
<dbReference type="Proteomes" id="UP000017837">
    <property type="component" value="Unassembled WGS sequence"/>
</dbReference>
<evidence type="ECO:0000313" key="3">
    <source>
        <dbReference type="Proteomes" id="UP000017837"/>
    </source>
</evidence>
<dbReference type="RefSeq" id="WP_018082240.1">
    <property type="nucleotide sequence ID" value="NZ_AQWM01000012.1"/>
</dbReference>
<gene>
    <name evidence="2" type="ORF">ABENE_09620</name>
</gene>
<dbReference type="OrthoDB" id="343356at2"/>
<reference evidence="2 3" key="1">
    <citation type="journal article" date="2014" name="Nature">
        <title>Sequential evolution of bacterial morphology by co-option of a developmental regulator.</title>
        <authorList>
            <person name="Jiang C."/>
            <person name="Brown P.J."/>
            <person name="Ducret A."/>
            <person name="Brun Y.V."/>
        </authorList>
    </citation>
    <scope>NUCLEOTIDE SEQUENCE [LARGE SCALE GENOMIC DNA]</scope>
    <source>
        <strain evidence="2 3">DSM 16100</strain>
    </source>
</reference>
<dbReference type="Pfam" id="PF09836">
    <property type="entry name" value="DUF2063"/>
    <property type="match status" value="1"/>
</dbReference>
<dbReference type="EMBL" id="AWGB01000015">
    <property type="protein sequence ID" value="ESQ91882.1"/>
    <property type="molecule type" value="Genomic_DNA"/>
</dbReference>
<keyword evidence="3" id="KW-1185">Reference proteome</keyword>
<comment type="caution">
    <text evidence="2">The sequence shown here is derived from an EMBL/GenBank/DDBJ whole genome shotgun (WGS) entry which is preliminary data.</text>
</comment>
<feature type="domain" description="Putative DNA-binding" evidence="1">
    <location>
        <begin position="6"/>
        <end position="84"/>
    </location>
</feature>